<dbReference type="RefSeq" id="WP_124941142.1">
    <property type="nucleotide sequence ID" value="NZ_CP033577.1"/>
</dbReference>
<evidence type="ECO:0000313" key="2">
    <source>
        <dbReference type="Proteomes" id="UP000279760"/>
    </source>
</evidence>
<gene>
    <name evidence="1" type="ORF">ECB94_17415</name>
</gene>
<sequence length="167" mass="18829">MRKSTALLVAGMLVITNHAVYANNNFSLMDNDAEIEFKASIEAQCGLEVLKDKGDLAFGDSYLADAAQIQIIDNRQNGRVLLRLDDLEYDQDDYLRNLEYSFFHFKVTGSGEKEGSALAWMVGKTFTRHELGNERKLEIRARVSLSEEDTVAKDDLTIKTEWVTICA</sequence>
<evidence type="ECO:0000313" key="1">
    <source>
        <dbReference type="EMBL" id="AYV22926.1"/>
    </source>
</evidence>
<dbReference type="EMBL" id="CP033577">
    <property type="protein sequence ID" value="AYV22926.1"/>
    <property type="molecule type" value="Genomic_DNA"/>
</dbReference>
<organism evidence="1 2">
    <name type="scientific">Vibrio mediterranei</name>
    <dbReference type="NCBI Taxonomy" id="689"/>
    <lineage>
        <taxon>Bacteria</taxon>
        <taxon>Pseudomonadati</taxon>
        <taxon>Pseudomonadota</taxon>
        <taxon>Gammaproteobacteria</taxon>
        <taxon>Vibrionales</taxon>
        <taxon>Vibrionaceae</taxon>
        <taxon>Vibrio</taxon>
    </lineage>
</organism>
<protein>
    <submittedName>
        <fullName evidence="1">Uncharacterized protein</fullName>
    </submittedName>
</protein>
<dbReference type="GeneID" id="64086075"/>
<accession>A0A3G4VDP9</accession>
<reference evidence="1 2" key="1">
    <citation type="submission" date="2018-11" db="EMBL/GenBank/DDBJ databases">
        <title>Complete Genome Sequence of Vbrio mediterranei 117-T6: a Potential Pathogen Bacteria Isolated from the Conchocelis of Pyropia.</title>
        <authorList>
            <person name="Liu Q."/>
        </authorList>
    </citation>
    <scope>NUCLEOTIDE SEQUENCE [LARGE SCALE GENOMIC DNA]</scope>
    <source>
        <strain evidence="1 2">117-T6</strain>
    </source>
</reference>
<dbReference type="Proteomes" id="UP000279760">
    <property type="component" value="Chromosome 1"/>
</dbReference>
<proteinExistence type="predicted"/>
<dbReference type="AlphaFoldDB" id="A0A3G4VDP9"/>
<name>A0A3G4VDP9_9VIBR</name>